<sequence length="64" mass="7159">MRFLGHLLAERGEKAEAETWMRRAADAGHPGAMNSLAILLTERGEKTEAETWIRRATEVGRTAH</sequence>
<dbReference type="EMBL" id="RFFH01000018">
    <property type="protein sequence ID" value="RMI28864.1"/>
    <property type="molecule type" value="Genomic_DNA"/>
</dbReference>
<reference evidence="1 2" key="1">
    <citation type="submission" date="2018-10" db="EMBL/GenBank/DDBJ databases">
        <title>Isolation from cow dung.</title>
        <authorList>
            <person name="Ling L."/>
        </authorList>
    </citation>
    <scope>NUCLEOTIDE SEQUENCE [LARGE SCALE GENOMIC DNA]</scope>
    <source>
        <strain evidence="1 2">NEAU-LL90</strain>
    </source>
</reference>
<evidence type="ECO:0008006" key="3">
    <source>
        <dbReference type="Google" id="ProtNLM"/>
    </source>
</evidence>
<dbReference type="InterPro" id="IPR011717">
    <property type="entry name" value="TPR-4"/>
</dbReference>
<evidence type="ECO:0000313" key="2">
    <source>
        <dbReference type="Proteomes" id="UP000279275"/>
    </source>
</evidence>
<dbReference type="Proteomes" id="UP000279275">
    <property type="component" value="Unassembled WGS sequence"/>
</dbReference>
<dbReference type="GO" id="GO:0042802">
    <property type="term" value="F:identical protein binding"/>
    <property type="evidence" value="ECO:0007669"/>
    <property type="project" value="InterPro"/>
</dbReference>
<dbReference type="Pfam" id="PF13374">
    <property type="entry name" value="TPR_10"/>
    <property type="match status" value="1"/>
</dbReference>
<protein>
    <recommendedName>
        <fullName evidence="3">Sel1 repeat family protein</fullName>
    </recommendedName>
</protein>
<accession>A0A3M2KV32</accession>
<keyword evidence="2" id="KW-1185">Reference proteome</keyword>
<dbReference type="RefSeq" id="WP_122191286.1">
    <property type="nucleotide sequence ID" value="NZ_RFFH01000018.1"/>
</dbReference>
<dbReference type="Gene3D" id="1.25.40.10">
    <property type="entry name" value="Tetratricopeptide repeat domain"/>
    <property type="match status" value="1"/>
</dbReference>
<dbReference type="Pfam" id="PF07721">
    <property type="entry name" value="TPR_4"/>
    <property type="match status" value="1"/>
</dbReference>
<dbReference type="OrthoDB" id="4350430at2"/>
<organism evidence="1 2">
    <name type="scientific">Nocardia stercoris</name>
    <dbReference type="NCBI Taxonomy" id="2483361"/>
    <lineage>
        <taxon>Bacteria</taxon>
        <taxon>Bacillati</taxon>
        <taxon>Actinomycetota</taxon>
        <taxon>Actinomycetes</taxon>
        <taxon>Mycobacteriales</taxon>
        <taxon>Nocardiaceae</taxon>
        <taxon>Nocardia</taxon>
    </lineage>
</organism>
<gene>
    <name evidence="1" type="ORF">EBN03_28760</name>
</gene>
<dbReference type="AlphaFoldDB" id="A0A3M2KV32"/>
<evidence type="ECO:0000313" key="1">
    <source>
        <dbReference type="EMBL" id="RMI28864.1"/>
    </source>
</evidence>
<name>A0A3M2KV32_9NOCA</name>
<comment type="caution">
    <text evidence="1">The sequence shown here is derived from an EMBL/GenBank/DDBJ whole genome shotgun (WGS) entry which is preliminary data.</text>
</comment>
<dbReference type="SUPFAM" id="SSF81901">
    <property type="entry name" value="HCP-like"/>
    <property type="match status" value="1"/>
</dbReference>
<proteinExistence type="predicted"/>
<dbReference type="InterPro" id="IPR011990">
    <property type="entry name" value="TPR-like_helical_dom_sf"/>
</dbReference>